<feature type="compositionally biased region" description="Low complexity" evidence="6">
    <location>
        <begin position="1284"/>
        <end position="1293"/>
    </location>
</feature>
<dbReference type="PRINTS" id="PR00811">
    <property type="entry name" value="BCTERIALGSPD"/>
</dbReference>
<dbReference type="InterPro" id="IPR038591">
    <property type="entry name" value="NolW-like_sf"/>
</dbReference>
<evidence type="ECO:0000256" key="6">
    <source>
        <dbReference type="SAM" id="MobiDB-lite"/>
    </source>
</evidence>
<keyword evidence="9" id="KW-1185">Reference proteome</keyword>
<proteinExistence type="predicted"/>
<dbReference type="PROSITE" id="PS00662">
    <property type="entry name" value="T2SP_E"/>
    <property type="match status" value="1"/>
</dbReference>
<feature type="compositionally biased region" description="Low complexity" evidence="6">
    <location>
        <begin position="189"/>
        <end position="199"/>
    </location>
</feature>
<dbReference type="PANTHER" id="PTHR30258:SF2">
    <property type="entry name" value="COMG OPERON PROTEIN 1"/>
    <property type="match status" value="1"/>
</dbReference>
<feature type="compositionally biased region" description="Basic and acidic residues" evidence="6">
    <location>
        <begin position="877"/>
        <end position="886"/>
    </location>
</feature>
<dbReference type="Gene3D" id="3.30.450.90">
    <property type="match status" value="1"/>
</dbReference>
<feature type="region of interest" description="Disordered" evidence="6">
    <location>
        <begin position="1425"/>
        <end position="1496"/>
    </location>
</feature>
<gene>
    <name evidence="8" type="ORF">OsI_17332</name>
</gene>
<feature type="compositionally biased region" description="Basic residues" evidence="6">
    <location>
        <begin position="1004"/>
        <end position="1016"/>
    </location>
</feature>
<feature type="domain" description="Bacterial type II secretion system protein E" evidence="7">
    <location>
        <begin position="748"/>
        <end position="762"/>
    </location>
</feature>
<feature type="compositionally biased region" description="Polar residues" evidence="6">
    <location>
        <begin position="200"/>
        <end position="211"/>
    </location>
</feature>
<feature type="compositionally biased region" description="Gly residues" evidence="6">
    <location>
        <begin position="173"/>
        <end position="188"/>
    </location>
</feature>
<feature type="compositionally biased region" description="Basic and acidic residues" evidence="6">
    <location>
        <begin position="987"/>
        <end position="1003"/>
    </location>
</feature>
<feature type="region of interest" description="Disordered" evidence="6">
    <location>
        <begin position="1379"/>
        <end position="1405"/>
    </location>
</feature>
<comment type="subcellular location">
    <subcellularLocation>
        <location evidence="1">Membrane</location>
    </subcellularLocation>
</comment>
<dbReference type="InterPro" id="IPR001482">
    <property type="entry name" value="T2SS/T4SS_dom"/>
</dbReference>
<feature type="compositionally biased region" description="Basic residues" evidence="6">
    <location>
        <begin position="887"/>
        <end position="897"/>
    </location>
</feature>
<dbReference type="Pfam" id="PF00437">
    <property type="entry name" value="T2SSE"/>
    <property type="match status" value="1"/>
</dbReference>
<dbReference type="OMA" id="MAKEFIT"/>
<dbReference type="SMR" id="B8ATW4"/>
<feature type="region of interest" description="Disordered" evidence="6">
    <location>
        <begin position="1280"/>
        <end position="1319"/>
    </location>
</feature>
<evidence type="ECO:0000256" key="3">
    <source>
        <dbReference type="ARBA" id="ARBA00022741"/>
    </source>
</evidence>
<dbReference type="InterPro" id="IPR001775">
    <property type="entry name" value="GspD/PilQ"/>
</dbReference>
<evidence type="ECO:0000259" key="7">
    <source>
        <dbReference type="PROSITE" id="PS00662"/>
    </source>
</evidence>
<organism evidence="8 9">
    <name type="scientific">Oryza sativa subsp. indica</name>
    <name type="common">Rice</name>
    <dbReference type="NCBI Taxonomy" id="39946"/>
    <lineage>
        <taxon>Eukaryota</taxon>
        <taxon>Viridiplantae</taxon>
        <taxon>Streptophyta</taxon>
        <taxon>Embryophyta</taxon>
        <taxon>Tracheophyta</taxon>
        <taxon>Spermatophyta</taxon>
        <taxon>Magnoliopsida</taxon>
        <taxon>Liliopsida</taxon>
        <taxon>Poales</taxon>
        <taxon>Poaceae</taxon>
        <taxon>BOP clade</taxon>
        <taxon>Oryzoideae</taxon>
        <taxon>Oryzeae</taxon>
        <taxon>Oryzinae</taxon>
        <taxon>Oryza</taxon>
        <taxon>Oryza sativa</taxon>
    </lineage>
</organism>
<dbReference type="InterPro" id="IPR005644">
    <property type="entry name" value="NolW-like"/>
</dbReference>
<dbReference type="Pfam" id="PF21638">
    <property type="entry name" value="SDA1_C"/>
    <property type="match status" value="1"/>
</dbReference>
<dbReference type="GO" id="GO:0005524">
    <property type="term" value="F:ATP binding"/>
    <property type="evidence" value="ECO:0007669"/>
    <property type="project" value="UniProtKB-KW"/>
</dbReference>
<dbReference type="InterPro" id="IPR027417">
    <property type="entry name" value="P-loop_NTPase"/>
</dbReference>
<dbReference type="STRING" id="39946.B8ATW4"/>
<sequence length="1496" mass="160049">MDVSNASDVEIIPLQNAVASELAPLVSRLIEGSGSAAPTAGVAQGTPVAGGSDTGFRTTLLAEPRSNSLIVRAANPARLALVRSLVAKLDQPAAPGSSASHGNIHVVYLKNADATKLAATLRAALAATQTGTGTGGGATSGGFTATSSSGSAEGGMSQVGGAFGGGMNGGGGSSMGMGGGNSGGGLGSSAGSLNSANSNQPSTGGQIQADPSTNSLIISAPEPQFRQLRAVIDQLDGRRAQVLVESLIVEVAANKVAQFGIQWQGVMGSYGNGTIGVIGTNSSQGGGANILSLALAAASGNTTTIANSAANLGAGLNVGIAPRVNGNYYLGALANFLESTGDANVLSTPNLMTLDNEEAQIIIGNNVPFVTGSYANSTGSSTVNPFTTVERKDVRLMLRVSPQSTNTGTSNSHLIKRFLRYLAIAYAACTLPAAHAAGELVQSCSPYGPYGNTIQGWAMVGATNDFSCGVPNGVRYLWKNLNGSPYGALEIIIEPVVIAQRISAAYSQNESSAATVVSEVESDADLSRMMQELPAVEDLLESAGDAPIIRMLNALLTQAARDGASDIHIEPYERHSSVRFRVDGTLREVVQPNRALHAALISRLKIMADLDISEKRLPQDGRISLRLGTRAIDVRVSTLPSAHGERAVLRLLDKSESKLSLEAVGMQGDTLRRFDALIHQPHGIVLVTGPTGSGKTTTLYAALGRLDATSNNIMTVEDPIEYELPGVGQTQVNSKIDLTFAKALRAILRQDPDVIMIGEIRDFETAQIAIQASLTGHLVLATLHTNDAASAVTRLTDMGVEPFLLSSSLLGVLAQRLVRKLDPTEPSGYRGRTGVFELLVVDDTLRSQIHGQAAEADLRATAIAGGMTLMREDGERLRAAQQDDRHQPHRHQRERRQGRLAQALVARELVGDHGQGVAVEGPQHHGGGKFLHHVHEHQQRRGRRGAAQQRPVHARQQARAARAEHARGVVEAGGDARIAALQRLQRHRAEAHEVGPDDAQRRGRDQRRHAPFRHRGLQPAHGQQQADDDHRARHGIAHAGQLHHTARQAARATPHGKGERQRHAHGEHRGDGAQPHAVARPFHEAVPGQHGPVRGQRPQHEGYRREEAHDHRQPAHQPGGHAAPPVAAAPPPAPAAGWRVGRGEAVVHRQPGLVDARGEGLDAEVARDPEIRQRLHQRQRHARRDGGPRQRQGHGAHAARERRSQQARGFHEVGGALAERRARQQIDIWVEREHEHPHRPAQAAHLGQQPALQPVGGAQPDLQRPAELQEIGVRIGRDVGRHGQGQQQQPFQRSDQDDDSDQDDKSKNSSRKANKRKLSDYIGQLNAADASLRALKKLAGAKKAEASCDEAGKILSDEDFKRIKELKAKKEAKLALAQHGLGKGHDTKSVTFKMPSSDQLSLKRVDPSKLEAHIKRKLTKEERLEMVKAGREDRGKYQARTAVKQKKTGGLSNRQKQHKKKMPLAASRAKAARSRQEKKKLQKRSGKQFRGRKAWK</sequence>
<dbReference type="HOGENOM" id="CLU_248921_0_0_1"/>
<evidence type="ECO:0000256" key="2">
    <source>
        <dbReference type="ARBA" id="ARBA00022729"/>
    </source>
</evidence>
<dbReference type="CDD" id="cd01129">
    <property type="entry name" value="PulE-GspE-like"/>
    <property type="match status" value="1"/>
</dbReference>
<accession>B8ATW4</accession>
<keyword evidence="2" id="KW-0732">Signal</keyword>
<feature type="compositionally biased region" description="Basic and acidic residues" evidence="6">
    <location>
        <begin position="1425"/>
        <end position="1436"/>
    </location>
</feature>
<feature type="compositionally biased region" description="Basic residues" evidence="6">
    <location>
        <begin position="1174"/>
        <end position="1183"/>
    </location>
</feature>
<evidence type="ECO:0000313" key="9">
    <source>
        <dbReference type="Proteomes" id="UP000007015"/>
    </source>
</evidence>
<evidence type="ECO:0000256" key="5">
    <source>
        <dbReference type="ARBA" id="ARBA00023136"/>
    </source>
</evidence>
<feature type="compositionally biased region" description="Basic and acidic residues" evidence="6">
    <location>
        <begin position="1158"/>
        <end position="1173"/>
    </location>
</feature>
<dbReference type="Pfam" id="PF05285">
    <property type="entry name" value="SDA1_dom"/>
    <property type="match status" value="1"/>
</dbReference>
<keyword evidence="4" id="KW-0067">ATP-binding</keyword>
<dbReference type="EMBL" id="CM000129">
    <property type="protein sequence ID" value="EEC77966.1"/>
    <property type="molecule type" value="Genomic_DNA"/>
</dbReference>
<dbReference type="Proteomes" id="UP000007015">
    <property type="component" value="Chromosome 4"/>
</dbReference>
<dbReference type="GO" id="GO:0005886">
    <property type="term" value="C:plasma membrane"/>
    <property type="evidence" value="ECO:0007669"/>
    <property type="project" value="TreeGrafter"/>
</dbReference>
<feature type="compositionally biased region" description="Basic residues" evidence="6">
    <location>
        <begin position="1470"/>
        <end position="1496"/>
    </location>
</feature>
<evidence type="ECO:0000256" key="4">
    <source>
        <dbReference type="ARBA" id="ARBA00022840"/>
    </source>
</evidence>
<dbReference type="Gene3D" id="3.30.1370.120">
    <property type="match status" value="2"/>
</dbReference>
<feature type="region of interest" description="Disordered" evidence="6">
    <location>
        <begin position="877"/>
        <end position="897"/>
    </location>
</feature>
<feature type="region of interest" description="Disordered" evidence="6">
    <location>
        <begin position="129"/>
        <end position="154"/>
    </location>
</feature>
<evidence type="ECO:0000256" key="1">
    <source>
        <dbReference type="ARBA" id="ARBA00004370"/>
    </source>
</evidence>
<dbReference type="InterPro" id="IPR004846">
    <property type="entry name" value="T2SS/T3SS_dom"/>
</dbReference>
<feature type="region of interest" description="Disordered" evidence="6">
    <location>
        <begin position="173"/>
        <end position="211"/>
    </location>
</feature>
<reference evidence="8 9" key="1">
    <citation type="journal article" date="2005" name="PLoS Biol.">
        <title>The genomes of Oryza sativa: a history of duplications.</title>
        <authorList>
            <person name="Yu J."/>
            <person name="Wang J."/>
            <person name="Lin W."/>
            <person name="Li S."/>
            <person name="Li H."/>
            <person name="Zhou J."/>
            <person name="Ni P."/>
            <person name="Dong W."/>
            <person name="Hu S."/>
            <person name="Zeng C."/>
            <person name="Zhang J."/>
            <person name="Zhang Y."/>
            <person name="Li R."/>
            <person name="Xu Z."/>
            <person name="Li S."/>
            <person name="Li X."/>
            <person name="Zheng H."/>
            <person name="Cong L."/>
            <person name="Lin L."/>
            <person name="Yin J."/>
            <person name="Geng J."/>
            <person name="Li G."/>
            <person name="Shi J."/>
            <person name="Liu J."/>
            <person name="Lv H."/>
            <person name="Li J."/>
            <person name="Wang J."/>
            <person name="Deng Y."/>
            <person name="Ran L."/>
            <person name="Shi X."/>
            <person name="Wang X."/>
            <person name="Wu Q."/>
            <person name="Li C."/>
            <person name="Ren X."/>
            <person name="Wang J."/>
            <person name="Wang X."/>
            <person name="Li D."/>
            <person name="Liu D."/>
            <person name="Zhang X."/>
            <person name="Ji Z."/>
            <person name="Zhao W."/>
            <person name="Sun Y."/>
            <person name="Zhang Z."/>
            <person name="Bao J."/>
            <person name="Han Y."/>
            <person name="Dong L."/>
            <person name="Ji J."/>
            <person name="Chen P."/>
            <person name="Wu S."/>
            <person name="Liu J."/>
            <person name="Xiao Y."/>
            <person name="Bu D."/>
            <person name="Tan J."/>
            <person name="Yang L."/>
            <person name="Ye C."/>
            <person name="Zhang J."/>
            <person name="Xu J."/>
            <person name="Zhou Y."/>
            <person name="Yu Y."/>
            <person name="Zhang B."/>
            <person name="Zhuang S."/>
            <person name="Wei H."/>
            <person name="Liu B."/>
            <person name="Lei M."/>
            <person name="Yu H."/>
            <person name="Li Y."/>
            <person name="Xu H."/>
            <person name="Wei S."/>
            <person name="He X."/>
            <person name="Fang L."/>
            <person name="Zhang Z."/>
            <person name="Zhang Y."/>
            <person name="Huang X."/>
            <person name="Su Z."/>
            <person name="Tong W."/>
            <person name="Li J."/>
            <person name="Tong Z."/>
            <person name="Li S."/>
            <person name="Ye J."/>
            <person name="Wang L."/>
            <person name="Fang L."/>
            <person name="Lei T."/>
            <person name="Chen C."/>
            <person name="Chen H."/>
            <person name="Xu Z."/>
            <person name="Li H."/>
            <person name="Huang H."/>
            <person name="Zhang F."/>
            <person name="Xu H."/>
            <person name="Li N."/>
            <person name="Zhao C."/>
            <person name="Li S."/>
            <person name="Dong L."/>
            <person name="Huang Y."/>
            <person name="Li L."/>
            <person name="Xi Y."/>
            <person name="Qi Q."/>
            <person name="Li W."/>
            <person name="Zhang B."/>
            <person name="Hu W."/>
            <person name="Zhang Y."/>
            <person name="Tian X."/>
            <person name="Jiao Y."/>
            <person name="Liang X."/>
            <person name="Jin J."/>
            <person name="Gao L."/>
            <person name="Zheng W."/>
            <person name="Hao B."/>
            <person name="Liu S."/>
            <person name="Wang W."/>
            <person name="Yuan L."/>
            <person name="Cao M."/>
            <person name="McDermott J."/>
            <person name="Samudrala R."/>
            <person name="Wang J."/>
            <person name="Wong G.K."/>
            <person name="Yang H."/>
        </authorList>
    </citation>
    <scope>NUCLEOTIDE SEQUENCE [LARGE SCALE GENOMIC DNA]</scope>
    <source>
        <strain evidence="9">cv. 93-11</strain>
    </source>
</reference>
<evidence type="ECO:0000313" key="8">
    <source>
        <dbReference type="EMBL" id="EEC77966.1"/>
    </source>
</evidence>
<feature type="compositionally biased region" description="Basic and acidic residues" evidence="6">
    <location>
        <begin position="1098"/>
        <end position="1113"/>
    </location>
</feature>
<dbReference type="Gramene" id="BGIOSGA017083-TA">
    <property type="protein sequence ID" value="BGIOSGA017083-PA"/>
    <property type="gene ID" value="BGIOSGA017083"/>
</dbReference>
<dbReference type="GO" id="GO:0009306">
    <property type="term" value="P:protein secretion"/>
    <property type="evidence" value="ECO:0007669"/>
    <property type="project" value="InterPro"/>
</dbReference>
<dbReference type="InterPro" id="IPR007949">
    <property type="entry name" value="SDA1_MD"/>
</dbReference>
<dbReference type="Gene3D" id="3.40.50.300">
    <property type="entry name" value="P-loop containing nucleotide triphosphate hydrolases"/>
    <property type="match status" value="1"/>
</dbReference>
<dbReference type="Pfam" id="PF00263">
    <property type="entry name" value="Secretin"/>
    <property type="match status" value="1"/>
</dbReference>
<dbReference type="GO" id="GO:0016887">
    <property type="term" value="F:ATP hydrolysis activity"/>
    <property type="evidence" value="ECO:0007669"/>
    <property type="project" value="TreeGrafter"/>
</dbReference>
<feature type="region of interest" description="Disordered" evidence="6">
    <location>
        <begin position="1234"/>
        <end position="1260"/>
    </location>
</feature>
<feature type="compositionally biased region" description="Low complexity" evidence="6">
    <location>
        <begin position="141"/>
        <end position="154"/>
    </location>
</feature>
<feature type="compositionally biased region" description="Low complexity" evidence="6">
    <location>
        <begin position="1115"/>
        <end position="1126"/>
    </location>
</feature>
<dbReference type="PANTHER" id="PTHR30258">
    <property type="entry name" value="TYPE II SECRETION SYSTEM PROTEIN GSPE-RELATED"/>
    <property type="match status" value="1"/>
</dbReference>
<feature type="region of interest" description="Disordered" evidence="6">
    <location>
        <begin position="987"/>
        <end position="1138"/>
    </location>
</feature>
<dbReference type="FunFam" id="3.30.450.90:FF:000001">
    <property type="entry name" value="Type II secretion system ATPase GspE"/>
    <property type="match status" value="1"/>
</dbReference>
<protein>
    <recommendedName>
        <fullName evidence="7">Bacterial type II secretion system protein E domain-containing protein</fullName>
    </recommendedName>
</protein>
<feature type="region of interest" description="Disordered" evidence="6">
    <location>
        <begin position="1158"/>
        <end position="1210"/>
    </location>
</feature>
<dbReference type="Pfam" id="PF03958">
    <property type="entry name" value="Secretin_N"/>
    <property type="match status" value="2"/>
</dbReference>
<dbReference type="SUPFAM" id="SSF52540">
    <property type="entry name" value="P-loop containing nucleoside triphosphate hydrolases"/>
    <property type="match status" value="1"/>
</dbReference>
<keyword evidence="3" id="KW-0547">Nucleotide-binding</keyword>
<dbReference type="InterPro" id="IPR048292">
    <property type="entry name" value="SDA1_C"/>
</dbReference>
<name>B8ATW4_ORYSI</name>
<keyword evidence="5" id="KW-0472">Membrane</keyword>